<feature type="compositionally biased region" description="Low complexity" evidence="12">
    <location>
        <begin position="237"/>
        <end position="250"/>
    </location>
</feature>
<feature type="domain" description="NOT2/NOT3/NOT5 C-terminal" evidence="14">
    <location>
        <begin position="615"/>
        <end position="741"/>
    </location>
</feature>
<keyword evidence="6" id="KW-0597">Phosphoprotein</keyword>
<keyword evidence="4 10" id="KW-0963">Cytoplasm</keyword>
<evidence type="ECO:0000313" key="15">
    <source>
        <dbReference type="EMBL" id="GAU96710.1"/>
    </source>
</evidence>
<evidence type="ECO:0000256" key="1">
    <source>
        <dbReference type="ARBA" id="ARBA00004123"/>
    </source>
</evidence>
<feature type="region of interest" description="Disordered" evidence="12">
    <location>
        <begin position="337"/>
        <end position="470"/>
    </location>
</feature>
<evidence type="ECO:0000256" key="11">
    <source>
        <dbReference type="SAM" id="Coils"/>
    </source>
</evidence>
<dbReference type="GO" id="GO:0006355">
    <property type="term" value="P:regulation of DNA-templated transcription"/>
    <property type="evidence" value="ECO:0007669"/>
    <property type="project" value="InterPro"/>
</dbReference>
<dbReference type="STRING" id="947166.A0A1D1V729"/>
<evidence type="ECO:0000256" key="8">
    <source>
        <dbReference type="ARBA" id="ARBA00023163"/>
    </source>
</evidence>
<feature type="compositionally biased region" description="Basic and acidic residues" evidence="12">
    <location>
        <begin position="358"/>
        <end position="369"/>
    </location>
</feature>
<evidence type="ECO:0000259" key="13">
    <source>
        <dbReference type="Pfam" id="PF04065"/>
    </source>
</evidence>
<keyword evidence="7 10" id="KW-0805">Transcription regulation</keyword>
<evidence type="ECO:0000313" key="16">
    <source>
        <dbReference type="Proteomes" id="UP000186922"/>
    </source>
</evidence>
<dbReference type="InterPro" id="IPR038635">
    <property type="entry name" value="CCR4-NOT_su2/3/5_C_sf"/>
</dbReference>
<proteinExistence type="inferred from homology"/>
<dbReference type="InterPro" id="IPR007282">
    <property type="entry name" value="NOT2/3/5_C"/>
</dbReference>
<evidence type="ECO:0000259" key="14">
    <source>
        <dbReference type="Pfam" id="PF04153"/>
    </source>
</evidence>
<keyword evidence="9 10" id="KW-0539">Nucleus</keyword>
<evidence type="ECO:0008006" key="17">
    <source>
        <dbReference type="Google" id="ProtNLM"/>
    </source>
</evidence>
<dbReference type="Gene3D" id="2.30.30.1020">
    <property type="entry name" value="CCR4-NOT complex subunit 2/3/5, C-terminal domain"/>
    <property type="match status" value="1"/>
</dbReference>
<dbReference type="Proteomes" id="UP000186922">
    <property type="component" value="Unassembled WGS sequence"/>
</dbReference>
<evidence type="ECO:0000256" key="3">
    <source>
        <dbReference type="ARBA" id="ARBA00007682"/>
    </source>
</evidence>
<evidence type="ECO:0000256" key="12">
    <source>
        <dbReference type="SAM" id="MobiDB-lite"/>
    </source>
</evidence>
<evidence type="ECO:0000256" key="7">
    <source>
        <dbReference type="ARBA" id="ARBA00023015"/>
    </source>
</evidence>
<dbReference type="AlphaFoldDB" id="A0A1D1V729"/>
<comment type="subcellular location">
    <subcellularLocation>
        <location evidence="2 10">Cytoplasm</location>
    </subcellularLocation>
    <subcellularLocation>
        <location evidence="1 10">Nucleus</location>
    </subcellularLocation>
</comment>
<dbReference type="InterPro" id="IPR007207">
    <property type="entry name" value="Not_N"/>
</dbReference>
<accession>A0A1D1V729</accession>
<feature type="compositionally biased region" description="Polar residues" evidence="12">
    <location>
        <begin position="423"/>
        <end position="432"/>
    </location>
</feature>
<dbReference type="EMBL" id="BDGG01000003">
    <property type="protein sequence ID" value="GAU96710.1"/>
    <property type="molecule type" value="Genomic_DNA"/>
</dbReference>
<dbReference type="PANTHER" id="PTHR23326">
    <property type="entry name" value="CCR4 NOT-RELATED"/>
    <property type="match status" value="1"/>
</dbReference>
<dbReference type="InterPro" id="IPR012270">
    <property type="entry name" value="CCR4-NOT_su3/5"/>
</dbReference>
<reference evidence="15 16" key="1">
    <citation type="journal article" date="2016" name="Nat. Commun.">
        <title>Extremotolerant tardigrade genome and improved radiotolerance of human cultured cells by tardigrade-unique protein.</title>
        <authorList>
            <person name="Hashimoto T."/>
            <person name="Horikawa D.D."/>
            <person name="Saito Y."/>
            <person name="Kuwahara H."/>
            <person name="Kozuka-Hata H."/>
            <person name="Shin-I T."/>
            <person name="Minakuchi Y."/>
            <person name="Ohishi K."/>
            <person name="Motoyama A."/>
            <person name="Aizu T."/>
            <person name="Enomoto A."/>
            <person name="Kondo K."/>
            <person name="Tanaka S."/>
            <person name="Hara Y."/>
            <person name="Koshikawa S."/>
            <person name="Sagara H."/>
            <person name="Miura T."/>
            <person name="Yokobori S."/>
            <person name="Miyagawa K."/>
            <person name="Suzuki Y."/>
            <person name="Kubo T."/>
            <person name="Oyama M."/>
            <person name="Kohara Y."/>
            <person name="Fujiyama A."/>
            <person name="Arakawa K."/>
            <person name="Katayama T."/>
            <person name="Toyoda A."/>
            <person name="Kunieda T."/>
        </authorList>
    </citation>
    <scope>NUCLEOTIDE SEQUENCE [LARGE SCALE GENOMIC DNA]</scope>
    <source>
        <strain evidence="15 16">YOKOZUNA-1</strain>
    </source>
</reference>
<keyword evidence="11" id="KW-0175">Coiled coil</keyword>
<evidence type="ECO:0000256" key="4">
    <source>
        <dbReference type="ARBA" id="ARBA00022490"/>
    </source>
</evidence>
<dbReference type="PIRSF" id="PIRSF005290">
    <property type="entry name" value="NOT_su_3_5"/>
    <property type="match status" value="1"/>
</dbReference>
<keyword evidence="16" id="KW-1185">Reference proteome</keyword>
<feature type="compositionally biased region" description="Polar residues" evidence="12">
    <location>
        <begin position="298"/>
        <end position="319"/>
    </location>
</feature>
<evidence type="ECO:0000256" key="6">
    <source>
        <dbReference type="ARBA" id="ARBA00022553"/>
    </source>
</evidence>
<dbReference type="InterPro" id="IPR040168">
    <property type="entry name" value="Not2/3/5"/>
</dbReference>
<feature type="compositionally biased region" description="Low complexity" evidence="12">
    <location>
        <begin position="433"/>
        <end position="447"/>
    </location>
</feature>
<dbReference type="GO" id="GO:2000036">
    <property type="term" value="P:regulation of stem cell population maintenance"/>
    <property type="evidence" value="ECO:0007669"/>
    <property type="project" value="UniProtKB-ARBA"/>
</dbReference>
<feature type="coiled-coil region" evidence="11">
    <location>
        <begin position="133"/>
        <end position="167"/>
    </location>
</feature>
<evidence type="ECO:0000256" key="5">
    <source>
        <dbReference type="ARBA" id="ARBA00022491"/>
    </source>
</evidence>
<dbReference type="Pfam" id="PF04065">
    <property type="entry name" value="Not3"/>
    <property type="match status" value="1"/>
</dbReference>
<keyword evidence="5 10" id="KW-0678">Repressor</keyword>
<feature type="domain" description="CCR4-Not complex component Not N-terminal" evidence="13">
    <location>
        <begin position="4"/>
        <end position="232"/>
    </location>
</feature>
<feature type="compositionally biased region" description="Basic and acidic residues" evidence="12">
    <location>
        <begin position="251"/>
        <end position="263"/>
    </location>
</feature>
<dbReference type="Pfam" id="PF04153">
    <property type="entry name" value="NOT2_3_5_C"/>
    <property type="match status" value="1"/>
</dbReference>
<protein>
    <recommendedName>
        <fullName evidence="17">CCR4-NOT transcription complex subunit 3</fullName>
    </recommendedName>
</protein>
<feature type="coiled-coil region" evidence="11">
    <location>
        <begin position="41"/>
        <end position="98"/>
    </location>
</feature>
<sequence>MSDKRKLLAEVDRTLKKIQEGMDVFDDIWSKVQEAPTQSHKEKYEQDLKKEIKKLQRLRDQVKTWIASSNDIKDKEPLLKARRDIETKMEKFKDVERETKTKVYSKVGLAQASKMDVNQKKKYEARTALTDFIEKMNIDLEQFESEVEDLEAGARKKKLEKDKQEKLDFLKAITESHNSHITKLEIMLRMLDNDSLDSDTIFGVTDDFKFYLDKADEGQLEDIQYIYEGIDLEETLLESPPQSPEPSVTSKDSDEMRRKKTDDPPLLEPSPNKPLPKLSMPSRSEATTPAKIPELKSPATTDLRTTQPPKFSQSLPNSAPVQASPLIAYAAAAAKALPQVAAVKQPARIPSPSISEEMENKRPDGDKPPADSLPAPTAPVPTTGATMEDTQRRTSSDFQRPAKATTPGLQFPLSASPRLMNTGFGSYASSIVSSTPTTPQSTPQSTPVKDPWKDAGRSAPKSVPAMQNGLNRPSDIPTQAGQVPAAASLQQLASAAVQQQTVRSDEPARHSLFASFPDMANKDEKLATFSVGHSRNASEDLGKELSAMSLASSSPALSLRSSGLVPDGPTLPVAPLITKAELEARITPGMAMVPLGPEKPTRDMLIQHTLLETAFLNPPKPCDSERRKAFIPCVQCPIPPGWPRQPPMPLACDLKFYANLSSDTLFFIFYYQEGSLAQVLAARTLKSKNWRFHKQMNAWFQRLEEPKVTTTEYERGNYKFWDLESWSEKQKSDFTFEYRFLENVDLSRWVY</sequence>
<feature type="region of interest" description="Disordered" evidence="12">
    <location>
        <begin position="236"/>
        <end position="319"/>
    </location>
</feature>
<dbReference type="GO" id="GO:0000932">
    <property type="term" value="C:P-body"/>
    <property type="evidence" value="ECO:0007669"/>
    <property type="project" value="UniProtKB-UniRule"/>
</dbReference>
<comment type="caution">
    <text evidence="15">The sequence shown here is derived from an EMBL/GenBank/DDBJ whole genome shotgun (WGS) entry which is preliminary data.</text>
</comment>
<comment type="similarity">
    <text evidence="3 10">Belongs to the CNOT2/3/5 family.</text>
</comment>
<dbReference type="OrthoDB" id="293823at2759"/>
<name>A0A1D1V729_RAMVA</name>
<organism evidence="15 16">
    <name type="scientific">Ramazzottius varieornatus</name>
    <name type="common">Water bear</name>
    <name type="synonym">Tardigrade</name>
    <dbReference type="NCBI Taxonomy" id="947166"/>
    <lineage>
        <taxon>Eukaryota</taxon>
        <taxon>Metazoa</taxon>
        <taxon>Ecdysozoa</taxon>
        <taxon>Tardigrada</taxon>
        <taxon>Eutardigrada</taxon>
        <taxon>Parachela</taxon>
        <taxon>Hypsibioidea</taxon>
        <taxon>Ramazzottiidae</taxon>
        <taxon>Ramazzottius</taxon>
    </lineage>
</organism>
<dbReference type="GO" id="GO:0005634">
    <property type="term" value="C:nucleus"/>
    <property type="evidence" value="ECO:0007669"/>
    <property type="project" value="UniProtKB-SubCell"/>
</dbReference>
<evidence type="ECO:0000256" key="2">
    <source>
        <dbReference type="ARBA" id="ARBA00004496"/>
    </source>
</evidence>
<keyword evidence="8 10" id="KW-0804">Transcription</keyword>
<dbReference type="GO" id="GO:0030015">
    <property type="term" value="C:CCR4-NOT core complex"/>
    <property type="evidence" value="ECO:0007669"/>
    <property type="project" value="UniProtKB-UniRule"/>
</dbReference>
<evidence type="ECO:0000256" key="9">
    <source>
        <dbReference type="ARBA" id="ARBA00023242"/>
    </source>
</evidence>
<evidence type="ECO:0000256" key="10">
    <source>
        <dbReference type="PIRNR" id="PIRNR005290"/>
    </source>
</evidence>
<gene>
    <name evidence="15" type="primary">RvY_08116</name>
    <name evidence="15" type="synonym">RvY_08116.1</name>
    <name evidence="15" type="ORF">RvY_08116-1</name>
</gene>